<name>A0A1Y3M6R9_9BACI</name>
<gene>
    <name evidence="1" type="ORF">BW425_27380</name>
</gene>
<reference evidence="1 2" key="1">
    <citation type="submission" date="2017-02" db="EMBL/GenBank/DDBJ databases">
        <title>Bacillus pseudomycoides isolate FSL K6-0042.</title>
        <authorList>
            <person name="Kovac J."/>
        </authorList>
    </citation>
    <scope>NUCLEOTIDE SEQUENCE [LARGE SCALE GENOMIC DNA]</scope>
    <source>
        <strain evidence="1 2">FSL K6-0042</strain>
    </source>
</reference>
<accession>A0A1Y3M6R9</accession>
<evidence type="ECO:0000313" key="2">
    <source>
        <dbReference type="Proteomes" id="UP000195321"/>
    </source>
</evidence>
<dbReference type="Proteomes" id="UP000195321">
    <property type="component" value="Unassembled WGS sequence"/>
</dbReference>
<organism evidence="1 2">
    <name type="scientific">Bacillus pseudomycoides</name>
    <dbReference type="NCBI Taxonomy" id="64104"/>
    <lineage>
        <taxon>Bacteria</taxon>
        <taxon>Bacillati</taxon>
        <taxon>Bacillota</taxon>
        <taxon>Bacilli</taxon>
        <taxon>Bacillales</taxon>
        <taxon>Bacillaceae</taxon>
        <taxon>Bacillus</taxon>
        <taxon>Bacillus cereus group</taxon>
    </lineage>
</organism>
<evidence type="ECO:0000313" key="1">
    <source>
        <dbReference type="EMBL" id="OUM45816.1"/>
    </source>
</evidence>
<dbReference type="AlphaFoldDB" id="A0A1Y3M6R9"/>
<proteinExistence type="predicted"/>
<protein>
    <submittedName>
        <fullName evidence="1">Uncharacterized protein</fullName>
    </submittedName>
</protein>
<dbReference type="EMBL" id="MWPX01000096">
    <property type="protein sequence ID" value="OUM45816.1"/>
    <property type="molecule type" value="Genomic_DNA"/>
</dbReference>
<dbReference type="RefSeq" id="WP_088094730.1">
    <property type="nucleotide sequence ID" value="NZ_JBLOJB010000005.1"/>
</dbReference>
<dbReference type="CDD" id="cd20698">
    <property type="entry name" value="CdiI_Kp-like"/>
    <property type="match status" value="1"/>
</dbReference>
<sequence>MDIKYDKYELLEIFESEPEDFIIPGAAVYKYSKVDDLGFELVMIMSVYENTVNLKMLYKDRRIFDTNMESVEQVYSYNDTLHIQCTEEKKAIEVRFKPHFAINIREF</sequence>
<comment type="caution">
    <text evidence="1">The sequence shown here is derived from an EMBL/GenBank/DDBJ whole genome shotgun (WGS) entry which is preliminary data.</text>
</comment>